<keyword evidence="1" id="KW-0812">Transmembrane</keyword>
<gene>
    <name evidence="2" type="ORF">HMPREF9098_2114</name>
</gene>
<dbReference type="Proteomes" id="UP000004088">
    <property type="component" value="Unassembled WGS sequence"/>
</dbReference>
<evidence type="ECO:0000313" key="2">
    <source>
        <dbReference type="EMBL" id="EGC16520.1"/>
    </source>
</evidence>
<comment type="caution">
    <text evidence="2">The sequence shown here is derived from an EMBL/GenBank/DDBJ whole genome shotgun (WGS) entry which is preliminary data.</text>
</comment>
<sequence length="60" mass="7115">MILRETFARTIPFGEEYIFLMGNHRAVFGFCVLLLLFKGYLKVWVMVWLAYEKQPAPLFV</sequence>
<dbReference type="STRING" id="888741.HMPREF9098_2114"/>
<reference evidence="2 3" key="1">
    <citation type="submission" date="2011-01" db="EMBL/GenBank/DDBJ databases">
        <authorList>
            <person name="Muzny D."/>
            <person name="Qin X."/>
            <person name="Deng J."/>
            <person name="Jiang H."/>
            <person name="Liu Y."/>
            <person name="Qu J."/>
            <person name="Song X.-Z."/>
            <person name="Zhang L."/>
            <person name="Thornton R."/>
            <person name="Coyle M."/>
            <person name="Francisco L."/>
            <person name="Jackson L."/>
            <person name="Javaid M."/>
            <person name="Korchina V."/>
            <person name="Kovar C."/>
            <person name="Mata R."/>
            <person name="Mathew T."/>
            <person name="Ngo R."/>
            <person name="Nguyen L."/>
            <person name="Nguyen N."/>
            <person name="Okwuonu G."/>
            <person name="Ongeri F."/>
            <person name="Pham C."/>
            <person name="Simmons D."/>
            <person name="Wilczek-Boney K."/>
            <person name="Hale W."/>
            <person name="Jakkamsetti A."/>
            <person name="Pham P."/>
            <person name="Ruth R."/>
            <person name="San Lucas F."/>
            <person name="Warren J."/>
            <person name="Zhang J."/>
            <person name="Zhao Z."/>
            <person name="Zhou C."/>
            <person name="Zhu D."/>
            <person name="Lee S."/>
            <person name="Bess C."/>
            <person name="Blankenburg K."/>
            <person name="Forbes L."/>
            <person name="Fu Q."/>
            <person name="Gubbala S."/>
            <person name="Hirani K."/>
            <person name="Jayaseelan J.C."/>
            <person name="Lara F."/>
            <person name="Munidasa M."/>
            <person name="Palculict T."/>
            <person name="Patil S."/>
            <person name="Pu L.-L."/>
            <person name="Saada N."/>
            <person name="Tang L."/>
            <person name="Weissenberger G."/>
            <person name="Zhu Y."/>
            <person name="Hemphill L."/>
            <person name="Shang Y."/>
            <person name="Youmans B."/>
            <person name="Ayvaz T."/>
            <person name="Ross M."/>
            <person name="Santibanez J."/>
            <person name="Aqrawi P."/>
            <person name="Gross S."/>
            <person name="Joshi V."/>
            <person name="Fowler G."/>
            <person name="Nazareth L."/>
            <person name="Reid J."/>
            <person name="Worley K."/>
            <person name="Petrosino J."/>
            <person name="Highlander S."/>
            <person name="Gibbs R."/>
        </authorList>
    </citation>
    <scope>NUCLEOTIDE SEQUENCE [LARGE SCALE GENOMIC DNA]</scope>
    <source>
        <strain evidence="2 3">ATCC 33394</strain>
    </source>
</reference>
<keyword evidence="3" id="KW-1185">Reference proteome</keyword>
<dbReference type="HOGENOM" id="CLU_209726_0_0_4"/>
<dbReference type="AlphaFoldDB" id="F0F1X9"/>
<evidence type="ECO:0000256" key="1">
    <source>
        <dbReference type="SAM" id="Phobius"/>
    </source>
</evidence>
<name>F0F1X9_9NEIS</name>
<evidence type="ECO:0000313" key="3">
    <source>
        <dbReference type="Proteomes" id="UP000004088"/>
    </source>
</evidence>
<keyword evidence="1" id="KW-0472">Membrane</keyword>
<dbReference type="EMBL" id="AEWV01000041">
    <property type="protein sequence ID" value="EGC16520.1"/>
    <property type="molecule type" value="Genomic_DNA"/>
</dbReference>
<organism evidence="2 3">
    <name type="scientific">Kingella denitrificans ATCC 33394</name>
    <dbReference type="NCBI Taxonomy" id="888741"/>
    <lineage>
        <taxon>Bacteria</taxon>
        <taxon>Pseudomonadati</taxon>
        <taxon>Pseudomonadota</taxon>
        <taxon>Betaproteobacteria</taxon>
        <taxon>Neisseriales</taxon>
        <taxon>Neisseriaceae</taxon>
        <taxon>Kingella</taxon>
    </lineage>
</organism>
<keyword evidence="1" id="KW-1133">Transmembrane helix</keyword>
<accession>F0F1X9</accession>
<feature type="transmembrane region" description="Helical" evidence="1">
    <location>
        <begin position="27"/>
        <end position="51"/>
    </location>
</feature>
<protein>
    <submittedName>
        <fullName evidence="2">Uncharacterized protein</fullName>
    </submittedName>
</protein>
<proteinExistence type="predicted"/>